<accession>A0AAE1PHZ3</accession>
<name>A0AAE1PHZ3_9EUCA</name>
<protein>
    <submittedName>
        <fullName evidence="2">Uncharacterized protein</fullName>
    </submittedName>
</protein>
<feature type="region of interest" description="Disordered" evidence="1">
    <location>
        <begin position="1"/>
        <end position="112"/>
    </location>
</feature>
<gene>
    <name evidence="2" type="ORF">Pmani_019705</name>
</gene>
<evidence type="ECO:0000313" key="2">
    <source>
        <dbReference type="EMBL" id="KAK4308596.1"/>
    </source>
</evidence>
<feature type="compositionally biased region" description="Polar residues" evidence="1">
    <location>
        <begin position="86"/>
        <end position="95"/>
    </location>
</feature>
<keyword evidence="3" id="KW-1185">Reference proteome</keyword>
<sequence length="112" mass="12456">MRSGRQVTREVRPGEAGQAADDEAEGEAAKGRQEAGPTPRDLRRHRRQPAVLSNPLNTPWRPSNSLRPHSNLFPRSTGELCRPRGDNQTNRTTLFTEYGPGRRAMHANTSVS</sequence>
<organism evidence="2 3">
    <name type="scientific">Petrolisthes manimaculis</name>
    <dbReference type="NCBI Taxonomy" id="1843537"/>
    <lineage>
        <taxon>Eukaryota</taxon>
        <taxon>Metazoa</taxon>
        <taxon>Ecdysozoa</taxon>
        <taxon>Arthropoda</taxon>
        <taxon>Crustacea</taxon>
        <taxon>Multicrustacea</taxon>
        <taxon>Malacostraca</taxon>
        <taxon>Eumalacostraca</taxon>
        <taxon>Eucarida</taxon>
        <taxon>Decapoda</taxon>
        <taxon>Pleocyemata</taxon>
        <taxon>Anomura</taxon>
        <taxon>Galatheoidea</taxon>
        <taxon>Porcellanidae</taxon>
        <taxon>Petrolisthes</taxon>
    </lineage>
</organism>
<evidence type="ECO:0000256" key="1">
    <source>
        <dbReference type="SAM" id="MobiDB-lite"/>
    </source>
</evidence>
<dbReference type="AlphaFoldDB" id="A0AAE1PHZ3"/>
<evidence type="ECO:0000313" key="3">
    <source>
        <dbReference type="Proteomes" id="UP001292094"/>
    </source>
</evidence>
<proteinExistence type="predicted"/>
<comment type="caution">
    <text evidence="2">The sequence shown here is derived from an EMBL/GenBank/DDBJ whole genome shotgun (WGS) entry which is preliminary data.</text>
</comment>
<dbReference type="Proteomes" id="UP001292094">
    <property type="component" value="Unassembled WGS sequence"/>
</dbReference>
<reference evidence="2" key="1">
    <citation type="submission" date="2023-11" db="EMBL/GenBank/DDBJ databases">
        <title>Genome assemblies of two species of porcelain crab, Petrolisthes cinctipes and Petrolisthes manimaculis (Anomura: Porcellanidae).</title>
        <authorList>
            <person name="Angst P."/>
        </authorList>
    </citation>
    <scope>NUCLEOTIDE SEQUENCE</scope>
    <source>
        <strain evidence="2">PB745_02</strain>
        <tissue evidence="2">Gill</tissue>
    </source>
</reference>
<feature type="compositionally biased region" description="Polar residues" evidence="1">
    <location>
        <begin position="54"/>
        <end position="68"/>
    </location>
</feature>
<dbReference type="EMBL" id="JAWZYT010001868">
    <property type="protein sequence ID" value="KAK4308596.1"/>
    <property type="molecule type" value="Genomic_DNA"/>
</dbReference>